<evidence type="ECO:0000256" key="6">
    <source>
        <dbReference type="ARBA" id="ARBA00022840"/>
    </source>
</evidence>
<organism evidence="11 12">
    <name type="scientific">Rhodamnia argentea</name>
    <dbReference type="NCBI Taxonomy" id="178133"/>
    <lineage>
        <taxon>Eukaryota</taxon>
        <taxon>Viridiplantae</taxon>
        <taxon>Streptophyta</taxon>
        <taxon>Embryophyta</taxon>
        <taxon>Tracheophyta</taxon>
        <taxon>Spermatophyta</taxon>
        <taxon>Magnoliopsida</taxon>
        <taxon>eudicotyledons</taxon>
        <taxon>Gunneridae</taxon>
        <taxon>Pentapetalae</taxon>
        <taxon>rosids</taxon>
        <taxon>malvids</taxon>
        <taxon>Myrtales</taxon>
        <taxon>Myrtaceae</taxon>
        <taxon>Myrtoideae</taxon>
        <taxon>Myrteae</taxon>
        <taxon>Australasian group</taxon>
        <taxon>Rhodamnia</taxon>
    </lineage>
</organism>
<dbReference type="Gene3D" id="1.10.510.10">
    <property type="entry name" value="Transferase(Phosphotransferase) domain 1"/>
    <property type="match status" value="1"/>
</dbReference>
<evidence type="ECO:0000256" key="3">
    <source>
        <dbReference type="ARBA" id="ARBA00022729"/>
    </source>
</evidence>
<keyword evidence="7" id="KW-1015">Disulfide bond</keyword>
<feature type="domain" description="Protein kinase" evidence="10">
    <location>
        <begin position="274"/>
        <end position="548"/>
    </location>
</feature>
<dbReference type="InterPro" id="IPR008271">
    <property type="entry name" value="Ser/Thr_kinase_AS"/>
</dbReference>
<dbReference type="SUPFAM" id="SSF51110">
    <property type="entry name" value="alpha-D-mannose-specific plant lectins"/>
    <property type="match status" value="1"/>
</dbReference>
<dbReference type="Pfam" id="PF01453">
    <property type="entry name" value="B_lectin"/>
    <property type="match status" value="1"/>
</dbReference>
<dbReference type="SUPFAM" id="SSF56112">
    <property type="entry name" value="Protein kinase-like (PK-like)"/>
    <property type="match status" value="1"/>
</dbReference>
<sequence>MSVVGMNLTDTGNIVLFDKNNATVWQSFDHPTDSLVLGQKLSVGQKLTPSTSLVNGIEQGLLSLSLTPSGLFARIETYPLQVYLHVNVNLPNTSDDSNYIEIAGGDLALFMDSTRNGSVLSVTGPGSGASVQYMKFEPDGHLRSYQWDEVGWSVRDDLFEPYLGDCGYPMACDIQIIPDLANTDKESCREACACNCSCTTAFYLYHSGSCYLVSPVIILSYSAGSVLALIILNVVSNSLVLWRQEADEVGEEYLEQLPGLPTRFTYDDLIAVTEVFSKKLGEGGFGTVFEGTLSDGTKVAVKRLGGLRQIKKSFLAEFETIGNIHHVNLARLLGLCSEKSHMLLIYEYMSRGSLDEWIFHKSKGSFVLDWRKRRKIIYDIAKGLNYLHEECTWKIVHMDIKPQNILLDEKFNAKIADFGLSKLLDRGQSQAVTTMRGTPGYLAPEWLSATITEKVDVYSFGVVVLEIVCGRKVFDSSQNKEDMYLVEVFKRKVEDGRLLDMVDNTCEDMQLNQPRVVNIMRIASWCLQCDFSKRPSMSMVIKVLDGSMEIPEDLDNDFSHSISMNFHESEGVALPFSPPPVKLQSSHLISNVIDRVMHSKQELDAGDETRINLRELVKFNRENSFREIH</sequence>
<evidence type="ECO:0000256" key="8">
    <source>
        <dbReference type="ARBA" id="ARBA00023180"/>
    </source>
</evidence>
<dbReference type="GeneID" id="115741878"/>
<evidence type="ECO:0000256" key="9">
    <source>
        <dbReference type="PROSITE-ProRule" id="PRU10141"/>
    </source>
</evidence>
<keyword evidence="1" id="KW-0245">EGF-like domain</keyword>
<keyword evidence="6 9" id="KW-0067">ATP-binding</keyword>
<dbReference type="InterPro" id="IPR001480">
    <property type="entry name" value="Bulb-type_lectin_dom"/>
</dbReference>
<keyword evidence="8" id="KW-0325">Glycoprotein</keyword>
<dbReference type="InterPro" id="IPR017441">
    <property type="entry name" value="Protein_kinase_ATP_BS"/>
</dbReference>
<dbReference type="InterPro" id="IPR011009">
    <property type="entry name" value="Kinase-like_dom_sf"/>
</dbReference>
<dbReference type="InterPro" id="IPR051343">
    <property type="entry name" value="G-type_lectin_kinases/EP1-like"/>
</dbReference>
<keyword evidence="4 9" id="KW-0547">Nucleotide-binding</keyword>
<dbReference type="PANTHER" id="PTHR47976:SF30">
    <property type="entry name" value="RECEPTOR-LIKE SERINE_THREONINE-PROTEIN KINASE"/>
    <property type="match status" value="1"/>
</dbReference>
<keyword evidence="11" id="KW-1185">Reference proteome</keyword>
<dbReference type="CDD" id="cd14066">
    <property type="entry name" value="STKc_IRAK"/>
    <property type="match status" value="1"/>
</dbReference>
<evidence type="ECO:0000256" key="2">
    <source>
        <dbReference type="ARBA" id="ARBA00022679"/>
    </source>
</evidence>
<evidence type="ECO:0000313" key="12">
    <source>
        <dbReference type="RefSeq" id="XP_048138565.1"/>
    </source>
</evidence>
<keyword evidence="5" id="KW-0418">Kinase</keyword>
<evidence type="ECO:0000256" key="7">
    <source>
        <dbReference type="ARBA" id="ARBA00023157"/>
    </source>
</evidence>
<evidence type="ECO:0000259" key="10">
    <source>
        <dbReference type="PROSITE" id="PS50011"/>
    </source>
</evidence>
<dbReference type="RefSeq" id="XP_048138565.1">
    <property type="nucleotide sequence ID" value="XM_048282608.1"/>
</dbReference>
<dbReference type="Gene3D" id="3.30.200.20">
    <property type="entry name" value="Phosphorylase Kinase, domain 1"/>
    <property type="match status" value="1"/>
</dbReference>
<dbReference type="SMART" id="SM00220">
    <property type="entry name" value="S_TKc"/>
    <property type="match status" value="1"/>
</dbReference>
<dbReference type="InterPro" id="IPR036426">
    <property type="entry name" value="Bulb-type_lectin_dom_sf"/>
</dbReference>
<dbReference type="Pfam" id="PF00069">
    <property type="entry name" value="Pkinase"/>
    <property type="match status" value="1"/>
</dbReference>
<keyword evidence="3" id="KW-0732">Signal</keyword>
<accession>A0ABM3HPP6</accession>
<dbReference type="Proteomes" id="UP000827889">
    <property type="component" value="Chromosome 7"/>
</dbReference>
<dbReference type="PROSITE" id="PS50011">
    <property type="entry name" value="PROTEIN_KINASE_DOM"/>
    <property type="match status" value="1"/>
</dbReference>
<keyword evidence="2" id="KW-0808">Transferase</keyword>
<evidence type="ECO:0000313" key="11">
    <source>
        <dbReference type="Proteomes" id="UP000827889"/>
    </source>
</evidence>
<evidence type="ECO:0000256" key="1">
    <source>
        <dbReference type="ARBA" id="ARBA00022536"/>
    </source>
</evidence>
<dbReference type="PANTHER" id="PTHR47976">
    <property type="entry name" value="G-TYPE LECTIN S-RECEPTOR-LIKE SERINE/THREONINE-PROTEIN KINASE SD2-5"/>
    <property type="match status" value="1"/>
</dbReference>
<name>A0ABM3HPP6_9MYRT</name>
<gene>
    <name evidence="12" type="primary">LOC115741878</name>
</gene>
<feature type="binding site" evidence="9">
    <location>
        <position position="302"/>
    </location>
    <ligand>
        <name>ATP</name>
        <dbReference type="ChEBI" id="CHEBI:30616"/>
    </ligand>
</feature>
<dbReference type="PROSITE" id="PS00108">
    <property type="entry name" value="PROTEIN_KINASE_ST"/>
    <property type="match status" value="1"/>
</dbReference>
<dbReference type="PROSITE" id="PS00107">
    <property type="entry name" value="PROTEIN_KINASE_ATP"/>
    <property type="match status" value="1"/>
</dbReference>
<evidence type="ECO:0000256" key="4">
    <source>
        <dbReference type="ARBA" id="ARBA00022741"/>
    </source>
</evidence>
<protein>
    <submittedName>
        <fullName evidence="12">G-type lectin S-receptor-like serine/threonine-protein kinase SD2-5</fullName>
    </submittedName>
</protein>
<dbReference type="InterPro" id="IPR000719">
    <property type="entry name" value="Prot_kinase_dom"/>
</dbReference>
<reference evidence="12" key="1">
    <citation type="submission" date="2025-08" db="UniProtKB">
        <authorList>
            <consortium name="RefSeq"/>
        </authorList>
    </citation>
    <scope>IDENTIFICATION</scope>
    <source>
        <tissue evidence="12">Leaf</tissue>
    </source>
</reference>
<evidence type="ECO:0000256" key="5">
    <source>
        <dbReference type="ARBA" id="ARBA00022777"/>
    </source>
</evidence>
<proteinExistence type="predicted"/>